<evidence type="ECO:0000256" key="1">
    <source>
        <dbReference type="SAM" id="Phobius"/>
    </source>
</evidence>
<proteinExistence type="predicted"/>
<keyword evidence="1" id="KW-0472">Membrane</keyword>
<dbReference type="RefSeq" id="WP_151991520.1">
    <property type="nucleotide sequence ID" value="NZ_LR701528.1"/>
</dbReference>
<reference evidence="2 3" key="1">
    <citation type="submission" date="2019-09" db="EMBL/GenBank/DDBJ databases">
        <authorList>
            <person name="Dittami M. S."/>
        </authorList>
    </citation>
    <scope>NUCLEOTIDE SEQUENCE [LARGE SCALE GENOMIC DNA]</scope>
    <source>
        <strain evidence="2">SPHINGO391</strain>
    </source>
</reference>
<evidence type="ECO:0000313" key="3">
    <source>
        <dbReference type="Proteomes" id="UP000326857"/>
    </source>
</evidence>
<sequence>MADVGPALGALSFIVFTIGAILFFAAKGRRPLAKKLLIGGAVVFVVALIMTPTPPPTPASTPAAMKPTAVTPAKTVIQQAHTKALAATANQDEVLTFVRATAMQIMMCQSEVDMTQSAIGKIVNGSGTAMDAYSAATTGERDCRKMTKEIEEANHSPFKDSGLNRTYSQTLPACLAATQKGASAMTAAKTVLDGDDSLAKAQAYKADRNAMVGKIYECKLGLQGVAEGAGISADKLEFLHIP</sequence>
<accession>A0A5E7ZZ30</accession>
<keyword evidence="1" id="KW-1133">Transmembrane helix</keyword>
<dbReference type="EMBL" id="CABVLI010000043">
    <property type="protein sequence ID" value="VVT24252.1"/>
    <property type="molecule type" value="Genomic_DNA"/>
</dbReference>
<gene>
    <name evidence="2" type="ORF">SPHINGO391_480078</name>
</gene>
<protein>
    <submittedName>
        <fullName evidence="2">Uncharacterized protein</fullName>
    </submittedName>
</protein>
<evidence type="ECO:0000313" key="2">
    <source>
        <dbReference type="EMBL" id="VVT24252.1"/>
    </source>
</evidence>
<keyword evidence="1" id="KW-0812">Transmembrane</keyword>
<dbReference type="AlphaFoldDB" id="A0A5E7ZZ30"/>
<dbReference type="Proteomes" id="UP000326857">
    <property type="component" value="Unassembled WGS sequence"/>
</dbReference>
<organism evidence="2 3">
    <name type="scientific">Sphingomonas aurantiaca</name>
    <dbReference type="NCBI Taxonomy" id="185949"/>
    <lineage>
        <taxon>Bacteria</taxon>
        <taxon>Pseudomonadati</taxon>
        <taxon>Pseudomonadota</taxon>
        <taxon>Alphaproteobacteria</taxon>
        <taxon>Sphingomonadales</taxon>
        <taxon>Sphingomonadaceae</taxon>
        <taxon>Sphingomonas</taxon>
    </lineage>
</organism>
<feature type="transmembrane region" description="Helical" evidence="1">
    <location>
        <begin position="6"/>
        <end position="24"/>
    </location>
</feature>
<name>A0A5E7ZZ30_9SPHN</name>
<feature type="transmembrane region" description="Helical" evidence="1">
    <location>
        <begin position="36"/>
        <end position="53"/>
    </location>
</feature>